<dbReference type="Proteomes" id="UP001148185">
    <property type="component" value="Unassembled WGS sequence"/>
</dbReference>
<keyword evidence="3" id="KW-1185">Reference proteome</keyword>
<proteinExistence type="predicted"/>
<organism evidence="2 3">
    <name type="scientific">Pseudomonas shahriarae</name>
    <dbReference type="NCBI Taxonomy" id="2745512"/>
    <lineage>
        <taxon>Bacteria</taxon>
        <taxon>Pseudomonadati</taxon>
        <taxon>Pseudomonadota</taxon>
        <taxon>Gammaproteobacteria</taxon>
        <taxon>Pseudomonadales</taxon>
        <taxon>Pseudomonadaceae</taxon>
        <taxon>Pseudomonas</taxon>
    </lineage>
</organism>
<reference evidence="2 3" key="1">
    <citation type="submission" date="2022-05" db="EMBL/GenBank/DDBJ databases">
        <title>Novel Pseudomonas spp. Isolated from a Rainbow Trout Aquaculture Facility.</title>
        <authorList>
            <person name="Testerman T."/>
            <person name="Graf J."/>
        </authorList>
    </citation>
    <scope>NUCLEOTIDE SEQUENCE [LARGE SCALE GENOMIC DNA]</scope>
    <source>
        <strain evidence="2 3">ID1042</strain>
    </source>
</reference>
<protein>
    <submittedName>
        <fullName evidence="2">Uncharacterized protein</fullName>
    </submittedName>
</protein>
<feature type="region of interest" description="Disordered" evidence="1">
    <location>
        <begin position="1"/>
        <end position="24"/>
    </location>
</feature>
<evidence type="ECO:0000313" key="2">
    <source>
        <dbReference type="EMBL" id="MDD1010962.1"/>
    </source>
</evidence>
<comment type="caution">
    <text evidence="2">The sequence shown here is derived from an EMBL/GenBank/DDBJ whole genome shotgun (WGS) entry which is preliminary data.</text>
</comment>
<dbReference type="EMBL" id="JAMDHA010000036">
    <property type="protein sequence ID" value="MDD1010962.1"/>
    <property type="molecule type" value="Genomic_DNA"/>
</dbReference>
<sequence length="697" mass="78240">MAKCTSSTQGKGSSGKKKSRLELTVRNDGRQSGVSVVCFDFLFDWLGENAASFLNGISRFSRRYSSAAPTYAVRRVLEHWAGMHKKRGWSNPKDTDANDFKFLLSELRESFYTEETAKGLALTTTTNKWTAFVTLLEYLSTTGVVPIVGKGAYVLAPRGPEILTHRQSAVDGVEVITIPKSFRPDKDSFNDDLLEPISLTASDESYLIEYTAKLNSAMAAIRSCALADFNILKSKQIEGAALIEKTGCGYQTDMKENPWLVRYYDFTTRRHYFESDGGHPNLLGNLLSVVHHEMEGIPKPHRKFKGDSKHAVSHSGNSHWQYIAKYGKNKLIPYLGIMNSEAASVCMLLLMLEHPKFNSTSLYRAKIEDEDGFSVLLSSAEGDKLRLTVKKPRAREEKSEILSDVAKDVITKVMEWTSPIRQEMRRQGREQEASNLWVGISSLNYDLKAFSEKALVAGLYTNPSWRKRGKEEVNTRVYSFVDRHTDLIPWKDKINFKAIRVNAGVAAYLNSDGDLVATAKAFGHKNIKTTINNYIPLALQRAIFERQIRRHQNFLITSAMNEEGEMLMASDFRTVEQLHEFLRSCSNYLFDPELEAQKRESEKPVVDAAVMSRLVVANDPEALAVAMLYRDSLDKATPSFINKPDNVTGVAPKFWMDFIDAVMAPLPLALNDLSKLVNKALIRKAAISSVIVLPEIG</sequence>
<gene>
    <name evidence="2" type="ORF">M5G27_26180</name>
</gene>
<dbReference type="RefSeq" id="WP_273878199.1">
    <property type="nucleotide sequence ID" value="NZ_JAMDHA010000036.1"/>
</dbReference>
<dbReference type="AlphaFoldDB" id="A0A9X4C6F9"/>
<feature type="compositionally biased region" description="Low complexity" evidence="1">
    <location>
        <begin position="1"/>
        <end position="11"/>
    </location>
</feature>
<evidence type="ECO:0000313" key="3">
    <source>
        <dbReference type="Proteomes" id="UP001148185"/>
    </source>
</evidence>
<accession>A0A9X4C6F9</accession>
<name>A0A9X4C6F9_9PSED</name>
<evidence type="ECO:0000256" key="1">
    <source>
        <dbReference type="SAM" id="MobiDB-lite"/>
    </source>
</evidence>